<evidence type="ECO:0000256" key="2">
    <source>
        <dbReference type="PROSITE-ProRule" id="PRU00335"/>
    </source>
</evidence>
<dbReference type="InterPro" id="IPR036271">
    <property type="entry name" value="Tet_transcr_reg_TetR-rel_C_sf"/>
</dbReference>
<keyword evidence="5" id="KW-1185">Reference proteome</keyword>
<keyword evidence="1 2" id="KW-0238">DNA-binding</keyword>
<gene>
    <name evidence="4" type="ORF">QUV96_06030</name>
</gene>
<feature type="DNA-binding region" description="H-T-H motif" evidence="2">
    <location>
        <begin position="31"/>
        <end position="50"/>
    </location>
</feature>
<reference evidence="4 5" key="1">
    <citation type="submission" date="2023-06" db="EMBL/GenBank/DDBJ databases">
        <title>Identification and characterization of horizontal gene transfer across gut microbiota members of farm animals based on homology search.</title>
        <authorList>
            <person name="Schwarzerova J."/>
            <person name="Nykrynova M."/>
            <person name="Jureckova K."/>
            <person name="Cejkova D."/>
            <person name="Rychlik I."/>
        </authorList>
    </citation>
    <scope>NUCLEOTIDE SEQUENCE [LARGE SCALE GENOMIC DNA]</scope>
    <source>
        <strain evidence="4 5">ET39</strain>
    </source>
</reference>
<feature type="domain" description="HTH tetR-type" evidence="3">
    <location>
        <begin position="8"/>
        <end position="68"/>
    </location>
</feature>
<dbReference type="InterPro" id="IPR001647">
    <property type="entry name" value="HTH_TetR"/>
</dbReference>
<dbReference type="PANTHER" id="PTHR30055:SF226">
    <property type="entry name" value="HTH-TYPE TRANSCRIPTIONAL REGULATOR PKSA"/>
    <property type="match status" value="1"/>
</dbReference>
<evidence type="ECO:0000313" key="5">
    <source>
        <dbReference type="Proteomes" id="UP001529340"/>
    </source>
</evidence>
<comment type="caution">
    <text evidence="4">The sequence shown here is derived from an EMBL/GenBank/DDBJ whole genome shotgun (WGS) entry which is preliminary data.</text>
</comment>
<organism evidence="4 5">
    <name type="scientific">Amedibacillus dolichus</name>
    <dbReference type="NCBI Taxonomy" id="31971"/>
    <lineage>
        <taxon>Bacteria</taxon>
        <taxon>Bacillati</taxon>
        <taxon>Bacillota</taxon>
        <taxon>Erysipelotrichia</taxon>
        <taxon>Erysipelotrichales</taxon>
        <taxon>Erysipelotrichaceae</taxon>
        <taxon>Amedibacillus</taxon>
    </lineage>
</organism>
<dbReference type="PRINTS" id="PR00455">
    <property type="entry name" value="HTHTETR"/>
</dbReference>
<dbReference type="SUPFAM" id="SSF48498">
    <property type="entry name" value="Tetracyclin repressor-like, C-terminal domain"/>
    <property type="match status" value="1"/>
</dbReference>
<dbReference type="RefSeq" id="WP_289607661.1">
    <property type="nucleotide sequence ID" value="NZ_JAUDCG010000021.1"/>
</dbReference>
<reference evidence="5" key="2">
    <citation type="submission" date="2023-06" db="EMBL/GenBank/DDBJ databases">
        <title>Identification and characterization of horizontal gene transfer across gut microbiota members of farm animals based on homology search.</title>
        <authorList>
            <person name="Zeman M."/>
            <person name="Kubasova T."/>
            <person name="Jahodarova E."/>
            <person name="Nykrynova M."/>
            <person name="Rychlik I."/>
        </authorList>
    </citation>
    <scope>NUCLEOTIDE SEQUENCE [LARGE SCALE GENOMIC DNA]</scope>
    <source>
        <strain evidence="5">ET39</strain>
    </source>
</reference>
<protein>
    <submittedName>
        <fullName evidence="4">TetR/AcrR family transcriptional regulator</fullName>
    </submittedName>
</protein>
<proteinExistence type="predicted"/>
<dbReference type="SUPFAM" id="SSF46689">
    <property type="entry name" value="Homeodomain-like"/>
    <property type="match status" value="1"/>
</dbReference>
<dbReference type="PANTHER" id="PTHR30055">
    <property type="entry name" value="HTH-TYPE TRANSCRIPTIONAL REGULATOR RUTR"/>
    <property type="match status" value="1"/>
</dbReference>
<name>A0ABT7UDY7_9FIRM</name>
<reference evidence="4 5" key="3">
    <citation type="submission" date="2023-06" db="EMBL/GenBank/DDBJ databases">
        <authorList>
            <person name="Zeman M."/>
            <person name="Kubasova T."/>
            <person name="Jahodarova E."/>
            <person name="Nykrynova M."/>
            <person name="Rychlik I."/>
        </authorList>
    </citation>
    <scope>NUCLEOTIDE SEQUENCE [LARGE SCALE GENOMIC DNA]</scope>
    <source>
        <strain evidence="4 5">ET39</strain>
    </source>
</reference>
<accession>A0ABT7UDY7</accession>
<dbReference type="EMBL" id="JAUDCG010000021">
    <property type="protein sequence ID" value="MDM8157198.1"/>
    <property type="molecule type" value="Genomic_DNA"/>
</dbReference>
<dbReference type="Proteomes" id="UP001529340">
    <property type="component" value="Unassembled WGS sequence"/>
</dbReference>
<dbReference type="PROSITE" id="PS50977">
    <property type="entry name" value="HTH_TETR_2"/>
    <property type="match status" value="1"/>
</dbReference>
<dbReference type="InterPro" id="IPR050109">
    <property type="entry name" value="HTH-type_TetR-like_transc_reg"/>
</dbReference>
<dbReference type="Gene3D" id="1.10.357.10">
    <property type="entry name" value="Tetracycline Repressor, domain 2"/>
    <property type="match status" value="1"/>
</dbReference>
<evidence type="ECO:0000256" key="1">
    <source>
        <dbReference type="ARBA" id="ARBA00023125"/>
    </source>
</evidence>
<sequence length="209" mass="24458">MSRNKHPEVTVKKILEAAQRLFLEKGYDHTKIQDIADELGMTKGAIYHHFGSKEEIMDQLGKTMFIHHNPFERVRKRTDLSGLEKMKLAIRLNQSDEQMVELTRQALPLLENPQILAKMFESNYENLLPYWLELIKEGQEDGSIRTDQPKELAEFLLLADLWMIPSLFPGTVDDMKERYRFVTVLLGKMGLPLYEEEMLEKIGQLPYYD</sequence>
<evidence type="ECO:0000313" key="4">
    <source>
        <dbReference type="EMBL" id="MDM8157198.1"/>
    </source>
</evidence>
<dbReference type="Pfam" id="PF00440">
    <property type="entry name" value="TetR_N"/>
    <property type="match status" value="1"/>
</dbReference>
<dbReference type="InterPro" id="IPR009057">
    <property type="entry name" value="Homeodomain-like_sf"/>
</dbReference>
<evidence type="ECO:0000259" key="3">
    <source>
        <dbReference type="PROSITE" id="PS50977"/>
    </source>
</evidence>